<evidence type="ECO:0000313" key="6">
    <source>
        <dbReference type="Proteomes" id="UP001165074"/>
    </source>
</evidence>
<dbReference type="Gene3D" id="1.20.120.530">
    <property type="entry name" value="GntR ligand-binding domain-like"/>
    <property type="match status" value="1"/>
</dbReference>
<evidence type="ECO:0000313" key="5">
    <source>
        <dbReference type="EMBL" id="GLY82132.1"/>
    </source>
</evidence>
<reference evidence="5" key="1">
    <citation type="submission" date="2023-03" db="EMBL/GenBank/DDBJ databases">
        <title>Actinoallomurus iriomotensis NBRC 103684.</title>
        <authorList>
            <person name="Ichikawa N."/>
            <person name="Sato H."/>
            <person name="Tonouchi N."/>
        </authorList>
    </citation>
    <scope>NUCLEOTIDE SEQUENCE</scope>
    <source>
        <strain evidence="5">NBRC 103684</strain>
    </source>
</reference>
<dbReference type="PANTHER" id="PTHR43537">
    <property type="entry name" value="TRANSCRIPTIONAL REGULATOR, GNTR FAMILY"/>
    <property type="match status" value="1"/>
</dbReference>
<accession>A0A9W6VX04</accession>
<evidence type="ECO:0000256" key="1">
    <source>
        <dbReference type="ARBA" id="ARBA00023015"/>
    </source>
</evidence>
<dbReference type="SMART" id="SM00895">
    <property type="entry name" value="FCD"/>
    <property type="match status" value="1"/>
</dbReference>
<keyword evidence="2" id="KW-0238">DNA-binding</keyword>
<dbReference type="InterPro" id="IPR000524">
    <property type="entry name" value="Tscrpt_reg_HTH_GntR"/>
</dbReference>
<dbReference type="Gene3D" id="1.10.10.10">
    <property type="entry name" value="Winged helix-like DNA-binding domain superfamily/Winged helix DNA-binding domain"/>
    <property type="match status" value="1"/>
</dbReference>
<proteinExistence type="predicted"/>
<protein>
    <submittedName>
        <fullName evidence="5">GntR family transcriptional regulator</fullName>
    </submittedName>
</protein>
<evidence type="ECO:0000256" key="2">
    <source>
        <dbReference type="ARBA" id="ARBA00023125"/>
    </source>
</evidence>
<dbReference type="PANTHER" id="PTHR43537:SF5">
    <property type="entry name" value="UXU OPERON TRANSCRIPTIONAL REGULATOR"/>
    <property type="match status" value="1"/>
</dbReference>
<dbReference type="AlphaFoldDB" id="A0A9W6VX04"/>
<comment type="caution">
    <text evidence="5">The sequence shown here is derived from an EMBL/GenBank/DDBJ whole genome shotgun (WGS) entry which is preliminary data.</text>
</comment>
<dbReference type="RefSeq" id="WP_285565707.1">
    <property type="nucleotide sequence ID" value="NZ_BSTK01000001.1"/>
</dbReference>
<dbReference type="SUPFAM" id="SSF48008">
    <property type="entry name" value="GntR ligand-binding domain-like"/>
    <property type="match status" value="1"/>
</dbReference>
<dbReference type="CDD" id="cd07377">
    <property type="entry name" value="WHTH_GntR"/>
    <property type="match status" value="1"/>
</dbReference>
<keyword evidence="1" id="KW-0805">Transcription regulation</keyword>
<dbReference type="GO" id="GO:0003677">
    <property type="term" value="F:DNA binding"/>
    <property type="evidence" value="ECO:0007669"/>
    <property type="project" value="UniProtKB-KW"/>
</dbReference>
<organism evidence="5 6">
    <name type="scientific">Actinoallomurus iriomotensis</name>
    <dbReference type="NCBI Taxonomy" id="478107"/>
    <lineage>
        <taxon>Bacteria</taxon>
        <taxon>Bacillati</taxon>
        <taxon>Actinomycetota</taxon>
        <taxon>Actinomycetes</taxon>
        <taxon>Streptosporangiales</taxon>
        <taxon>Thermomonosporaceae</taxon>
        <taxon>Actinoallomurus</taxon>
    </lineage>
</organism>
<dbReference type="SUPFAM" id="SSF46785">
    <property type="entry name" value="Winged helix' DNA-binding domain"/>
    <property type="match status" value="1"/>
</dbReference>
<gene>
    <name evidence="5" type="ORF">Airi02_000640</name>
</gene>
<evidence type="ECO:0000256" key="3">
    <source>
        <dbReference type="ARBA" id="ARBA00023163"/>
    </source>
</evidence>
<dbReference type="GO" id="GO:0003700">
    <property type="term" value="F:DNA-binding transcription factor activity"/>
    <property type="evidence" value="ECO:0007669"/>
    <property type="project" value="InterPro"/>
</dbReference>
<dbReference type="SMART" id="SM00345">
    <property type="entry name" value="HTH_GNTR"/>
    <property type="match status" value="1"/>
</dbReference>
<keyword evidence="6" id="KW-1185">Reference proteome</keyword>
<dbReference type="Pfam" id="PF07729">
    <property type="entry name" value="FCD"/>
    <property type="match status" value="1"/>
</dbReference>
<dbReference type="InterPro" id="IPR008920">
    <property type="entry name" value="TF_FadR/GntR_C"/>
</dbReference>
<keyword evidence="3" id="KW-0804">Transcription</keyword>
<dbReference type="PRINTS" id="PR00035">
    <property type="entry name" value="HTHGNTR"/>
</dbReference>
<dbReference type="InterPro" id="IPR036390">
    <property type="entry name" value="WH_DNA-bd_sf"/>
</dbReference>
<dbReference type="InterPro" id="IPR036388">
    <property type="entry name" value="WH-like_DNA-bd_sf"/>
</dbReference>
<dbReference type="PROSITE" id="PS50949">
    <property type="entry name" value="HTH_GNTR"/>
    <property type="match status" value="1"/>
</dbReference>
<dbReference type="Proteomes" id="UP001165074">
    <property type="component" value="Unassembled WGS sequence"/>
</dbReference>
<sequence length="221" mass="24983">MPIDRGSLLREQVREEIMDLLIAGRLPLGERLNEVQLANELGVSRTPLREALSALARDGVVQSQPGKGFFLTNVTQQELRDGYPIIACLERFALRQCDIDSLMENMDDLRRLAQEMAASTDSAQSRRLDDEWHSKLLSSCSNHQVLTLIDSVKRPLNRFEHAYLSDPEGLATSERQHLAILDALAARDLLRAEQELENNWTTGMYRLLERISGSEPNNSDN</sequence>
<dbReference type="Pfam" id="PF00392">
    <property type="entry name" value="GntR"/>
    <property type="match status" value="1"/>
</dbReference>
<name>A0A9W6VX04_9ACTN</name>
<dbReference type="EMBL" id="BSTK01000001">
    <property type="protein sequence ID" value="GLY82132.1"/>
    <property type="molecule type" value="Genomic_DNA"/>
</dbReference>
<dbReference type="InterPro" id="IPR011711">
    <property type="entry name" value="GntR_C"/>
</dbReference>
<feature type="domain" description="HTH gntR-type" evidence="4">
    <location>
        <begin position="7"/>
        <end position="74"/>
    </location>
</feature>
<evidence type="ECO:0000259" key="4">
    <source>
        <dbReference type="PROSITE" id="PS50949"/>
    </source>
</evidence>